<protein>
    <submittedName>
        <fullName evidence="3">Uncharacterized protein</fullName>
    </submittedName>
</protein>
<gene>
    <name evidence="3" type="ORF">PBAH0796_LOCUS12228</name>
</gene>
<organism evidence="3">
    <name type="scientific">Pyrodinium bahamense</name>
    <dbReference type="NCBI Taxonomy" id="73915"/>
    <lineage>
        <taxon>Eukaryota</taxon>
        <taxon>Sar</taxon>
        <taxon>Alveolata</taxon>
        <taxon>Dinophyceae</taxon>
        <taxon>Gonyaulacales</taxon>
        <taxon>Pyrocystaceae</taxon>
        <taxon>Pyrodinium</taxon>
    </lineage>
</organism>
<sequence length="285" mass="29897">MAPARGRSGRRRGGELWVRWPASVTWPLLLSAAVLSADFARPHRACGPSWATPRLLHGRGRGPCSPGAVAAGAAGSTGPLLLRPPSLRGPPPARHGPEGPLDELAGYIVPQPGPQWATGAPLPEPAIPEVEALDEAELGWRRLLLALIPESESLVALARGAEEDMRQPLITGPKAADLRDGQETDSHEARAVRRAVWTNLGSAVRAVLMSLEGEDEAAARERAAKGAFPRAIDEDHCGDVEGLAAAIDGAWAVAACDVEDLWAAQRLLSECRGLRPAGTATPMGA</sequence>
<evidence type="ECO:0000256" key="1">
    <source>
        <dbReference type="SAM" id="MobiDB-lite"/>
    </source>
</evidence>
<accession>A0A7S0A9H5</accession>
<keyword evidence="2" id="KW-0732">Signal</keyword>
<reference evidence="3" key="1">
    <citation type="submission" date="2021-01" db="EMBL/GenBank/DDBJ databases">
        <authorList>
            <person name="Corre E."/>
            <person name="Pelletier E."/>
            <person name="Niang G."/>
            <person name="Scheremetjew M."/>
            <person name="Finn R."/>
            <person name="Kale V."/>
            <person name="Holt S."/>
            <person name="Cochrane G."/>
            <person name="Meng A."/>
            <person name="Brown T."/>
            <person name="Cohen L."/>
        </authorList>
    </citation>
    <scope>NUCLEOTIDE SEQUENCE</scope>
    <source>
        <strain evidence="3">Pbaha01</strain>
    </source>
</reference>
<feature type="region of interest" description="Disordered" evidence="1">
    <location>
        <begin position="67"/>
        <end position="100"/>
    </location>
</feature>
<proteinExistence type="predicted"/>
<dbReference type="EMBL" id="HBEG01020192">
    <property type="protein sequence ID" value="CAD8356861.1"/>
    <property type="molecule type" value="Transcribed_RNA"/>
</dbReference>
<evidence type="ECO:0000256" key="2">
    <source>
        <dbReference type="SAM" id="SignalP"/>
    </source>
</evidence>
<name>A0A7S0A9H5_9DINO</name>
<dbReference type="AlphaFoldDB" id="A0A7S0A9H5"/>
<feature type="compositionally biased region" description="Low complexity" evidence="1">
    <location>
        <begin position="67"/>
        <end position="86"/>
    </location>
</feature>
<evidence type="ECO:0000313" key="3">
    <source>
        <dbReference type="EMBL" id="CAD8356861.1"/>
    </source>
</evidence>
<feature type="chain" id="PRO_5030690300" evidence="2">
    <location>
        <begin position="37"/>
        <end position="285"/>
    </location>
</feature>
<feature type="signal peptide" evidence="2">
    <location>
        <begin position="1"/>
        <end position="36"/>
    </location>
</feature>